<organism evidence="3">
    <name type="scientific">Halalkalibacterium halodurans</name>
    <name type="common">Bacillus halodurans</name>
    <dbReference type="NCBI Taxonomy" id="86665"/>
    <lineage>
        <taxon>Bacteria</taxon>
        <taxon>Bacillati</taxon>
        <taxon>Bacillota</taxon>
        <taxon>Bacilli</taxon>
        <taxon>Bacillales</taxon>
        <taxon>Bacillaceae</taxon>
        <taxon>Halalkalibacterium (ex Joshi et al. 2022)</taxon>
    </lineage>
</organism>
<evidence type="ECO:0000313" key="3">
    <source>
        <dbReference type="EMBL" id="KOO37738.1"/>
    </source>
</evidence>
<keyword evidence="3" id="KW-0969">Cilium</keyword>
<evidence type="ECO:0000256" key="1">
    <source>
        <dbReference type="ARBA" id="ARBA00022795"/>
    </source>
</evidence>
<accession>A0A0M0KH42</accession>
<dbReference type="RefSeq" id="WP_053430271.1">
    <property type="nucleotide sequence ID" value="NZ_CP040441.1"/>
</dbReference>
<proteinExistence type="predicted"/>
<sequence length="165" mass="18490">MSAKQVIGSLTELLHIHEELLTCAKEKAAAIKNNDMVSLEKLVRAETALIHKGQVQEKIRSKEVAAFFDRCGQAPDELTVRAMLPHVTKEEQAELEGTQSALIDTIMALQVENERNQLLIQESLSFVNMSLDLLLPSAEHTSYQPPQQKERHGYEEGYSTFDSKA</sequence>
<dbReference type="Gene3D" id="1.20.58.300">
    <property type="entry name" value="FlgN-like"/>
    <property type="match status" value="1"/>
</dbReference>
<dbReference type="InterPro" id="IPR036679">
    <property type="entry name" value="FlgN-like_sf"/>
</dbReference>
<comment type="caution">
    <text evidence="3">The sequence shown here is derived from an EMBL/GenBank/DDBJ whole genome shotgun (WGS) entry which is preliminary data.</text>
</comment>
<dbReference type="SUPFAM" id="SSF140566">
    <property type="entry name" value="FlgN-like"/>
    <property type="match status" value="1"/>
</dbReference>
<name>A0A0M0KH42_ALKHA</name>
<dbReference type="GeneID" id="87599151"/>
<feature type="region of interest" description="Disordered" evidence="2">
    <location>
        <begin position="141"/>
        <end position="165"/>
    </location>
</feature>
<dbReference type="Pfam" id="PF05130">
    <property type="entry name" value="FlgN"/>
    <property type="match status" value="1"/>
</dbReference>
<dbReference type="PATRIC" id="fig|136160.3.peg.591"/>
<keyword evidence="1" id="KW-1005">Bacterial flagellum biogenesis</keyword>
<protein>
    <submittedName>
        <fullName evidence="3">Flagellar protein</fullName>
    </submittedName>
</protein>
<dbReference type="GO" id="GO:0044780">
    <property type="term" value="P:bacterial-type flagellum assembly"/>
    <property type="evidence" value="ECO:0007669"/>
    <property type="project" value="InterPro"/>
</dbReference>
<keyword evidence="3" id="KW-0966">Cell projection</keyword>
<gene>
    <name evidence="3" type="ORF">AMD02_01930</name>
</gene>
<keyword evidence="3" id="KW-0282">Flagellum</keyword>
<dbReference type="AlphaFoldDB" id="A0A0M0KH42"/>
<reference evidence="3" key="1">
    <citation type="submission" date="2015-08" db="EMBL/GenBank/DDBJ databases">
        <title>Complete DNA Sequence of Pseudomonas syringae pv. actinidiae, the Causal Agent of Kiwifruit Canker Disease.</title>
        <authorList>
            <person name="Rikkerink E.H.A."/>
            <person name="Fineran P.C."/>
        </authorList>
    </citation>
    <scope>NUCLEOTIDE SEQUENCE</scope>
    <source>
        <strain evidence="3">DSM 13666</strain>
    </source>
</reference>
<dbReference type="InterPro" id="IPR007809">
    <property type="entry name" value="FlgN-like"/>
</dbReference>
<dbReference type="EMBL" id="LILD01000001">
    <property type="protein sequence ID" value="KOO37738.1"/>
    <property type="molecule type" value="Genomic_DNA"/>
</dbReference>
<evidence type="ECO:0000256" key="2">
    <source>
        <dbReference type="SAM" id="MobiDB-lite"/>
    </source>
</evidence>